<reference evidence="2" key="1">
    <citation type="submission" date="2021-12" db="EMBL/GenBank/DDBJ databases">
        <title>Comparative genomics, transcriptomics and evolutionary studies reveal genomic signatures of adaptation to plant cell wall in hemibiotrophic fungi.</title>
        <authorList>
            <consortium name="DOE Joint Genome Institute"/>
            <person name="Baroncelli R."/>
            <person name="Diaz J.F."/>
            <person name="Benocci T."/>
            <person name="Peng M."/>
            <person name="Battaglia E."/>
            <person name="Haridas S."/>
            <person name="Andreopoulos W."/>
            <person name="Labutti K."/>
            <person name="Pangilinan J."/>
            <person name="Floch G.L."/>
            <person name="Makela M.R."/>
            <person name="Henrissat B."/>
            <person name="Grigoriev I.V."/>
            <person name="Crouch J.A."/>
            <person name="De Vries R.P."/>
            <person name="Sukno S.A."/>
            <person name="Thon M.R."/>
        </authorList>
    </citation>
    <scope>NUCLEOTIDE SEQUENCE</scope>
    <source>
        <strain evidence="2">CBS 112980</strain>
    </source>
</reference>
<dbReference type="AlphaFoldDB" id="A0AAD8UHK4"/>
<keyword evidence="3" id="KW-1185">Reference proteome</keyword>
<evidence type="ECO:0000313" key="3">
    <source>
        <dbReference type="Proteomes" id="UP001244207"/>
    </source>
</evidence>
<evidence type="ECO:0000313" key="2">
    <source>
        <dbReference type="EMBL" id="KAK1720232.1"/>
    </source>
</evidence>
<sequence>MIVGTTRRAPSSGILQQVGRTKTGEAAIDPDPTENGLWDGGGTYRARRWLGWLAKTTSRFGVWAGMALATQPRPDLVIKSGISSTVDFEASFCVPDRFAKLLLMNVGMFAGYEVVFRVDEATCPRFSATAKVVVHLLLTQRGNKHISVTGPNPRLMFYLSERCRWTGADKVRASEVCHPRDNKANVRQRAWMSWLSGTGGSSGPKSNRGFENQNLFLRGEKFKAHRAPEACGLRMRLELCTVASSSYDIGRTWSGQVVLRAPRRSSNVSRGS</sequence>
<protein>
    <submittedName>
        <fullName evidence="2">Uncharacterized protein</fullName>
    </submittedName>
</protein>
<dbReference type="Proteomes" id="UP001244207">
    <property type="component" value="Unassembled WGS sequence"/>
</dbReference>
<feature type="region of interest" description="Disordered" evidence="1">
    <location>
        <begin position="1"/>
        <end position="34"/>
    </location>
</feature>
<name>A0AAD8UHK4_GLOAC</name>
<evidence type="ECO:0000256" key="1">
    <source>
        <dbReference type="SAM" id="MobiDB-lite"/>
    </source>
</evidence>
<comment type="caution">
    <text evidence="2">The sequence shown here is derived from an EMBL/GenBank/DDBJ whole genome shotgun (WGS) entry which is preliminary data.</text>
</comment>
<organism evidence="2 3">
    <name type="scientific">Glomerella acutata</name>
    <name type="common">Colletotrichum acutatum</name>
    <dbReference type="NCBI Taxonomy" id="27357"/>
    <lineage>
        <taxon>Eukaryota</taxon>
        <taxon>Fungi</taxon>
        <taxon>Dikarya</taxon>
        <taxon>Ascomycota</taxon>
        <taxon>Pezizomycotina</taxon>
        <taxon>Sordariomycetes</taxon>
        <taxon>Hypocreomycetidae</taxon>
        <taxon>Glomerellales</taxon>
        <taxon>Glomerellaceae</taxon>
        <taxon>Colletotrichum</taxon>
        <taxon>Colletotrichum acutatum species complex</taxon>
    </lineage>
</organism>
<dbReference type="GeneID" id="85394625"/>
<gene>
    <name evidence="2" type="ORF">BDZ83DRAFT_654532</name>
</gene>
<dbReference type="EMBL" id="JAHMHS010000091">
    <property type="protein sequence ID" value="KAK1720232.1"/>
    <property type="molecule type" value="Genomic_DNA"/>
</dbReference>
<accession>A0AAD8UHK4</accession>
<proteinExistence type="predicted"/>
<dbReference type="RefSeq" id="XP_060361743.1">
    <property type="nucleotide sequence ID" value="XM_060510726.1"/>
</dbReference>